<name>A0AAD7CRG2_MYCRO</name>
<sequence>MPSASSRRVSTTKEYLKRKYDSLQETSLVPVAIVASVTPETWVSLATFTYDSVTHDDPQPRFAFDNPGLKSPAPALVTADDDDTAQARKKPRLTKPKAKAQGGRRRLEIRIIAVVSILMLFLGCSKNLLVAIGAEMYGAFGRGSGHHGKYEAKTDEDQSAGTEGNPMFGVQKGDHINNDTNIPLGVETVPCG</sequence>
<evidence type="ECO:0000313" key="4">
    <source>
        <dbReference type="Proteomes" id="UP001221757"/>
    </source>
</evidence>
<dbReference type="AlphaFoldDB" id="A0AAD7CRG2"/>
<keyword evidence="4" id="KW-1185">Reference proteome</keyword>
<feature type="region of interest" description="Disordered" evidence="1">
    <location>
        <begin position="73"/>
        <end position="101"/>
    </location>
</feature>
<feature type="transmembrane region" description="Helical" evidence="2">
    <location>
        <begin position="111"/>
        <end position="134"/>
    </location>
</feature>
<feature type="compositionally biased region" description="Basic residues" evidence="1">
    <location>
        <begin position="87"/>
        <end position="101"/>
    </location>
</feature>
<reference evidence="3" key="1">
    <citation type="submission" date="2023-03" db="EMBL/GenBank/DDBJ databases">
        <title>Massive genome expansion in bonnet fungi (Mycena s.s.) driven by repeated elements and novel gene families across ecological guilds.</title>
        <authorList>
            <consortium name="Lawrence Berkeley National Laboratory"/>
            <person name="Harder C.B."/>
            <person name="Miyauchi S."/>
            <person name="Viragh M."/>
            <person name="Kuo A."/>
            <person name="Thoen E."/>
            <person name="Andreopoulos B."/>
            <person name="Lu D."/>
            <person name="Skrede I."/>
            <person name="Drula E."/>
            <person name="Henrissat B."/>
            <person name="Morin E."/>
            <person name="Kohler A."/>
            <person name="Barry K."/>
            <person name="LaButti K."/>
            <person name="Morin E."/>
            <person name="Salamov A."/>
            <person name="Lipzen A."/>
            <person name="Mereny Z."/>
            <person name="Hegedus B."/>
            <person name="Baldrian P."/>
            <person name="Stursova M."/>
            <person name="Weitz H."/>
            <person name="Taylor A."/>
            <person name="Grigoriev I.V."/>
            <person name="Nagy L.G."/>
            <person name="Martin F."/>
            <person name="Kauserud H."/>
        </authorList>
    </citation>
    <scope>NUCLEOTIDE SEQUENCE</scope>
    <source>
        <strain evidence="3">CBHHK067</strain>
    </source>
</reference>
<dbReference type="EMBL" id="JARKIE010000266">
    <property type="protein sequence ID" value="KAJ7659899.1"/>
    <property type="molecule type" value="Genomic_DNA"/>
</dbReference>
<evidence type="ECO:0000313" key="3">
    <source>
        <dbReference type="EMBL" id="KAJ7659899.1"/>
    </source>
</evidence>
<keyword evidence="2" id="KW-1133">Transmembrane helix</keyword>
<comment type="caution">
    <text evidence="3">The sequence shown here is derived from an EMBL/GenBank/DDBJ whole genome shotgun (WGS) entry which is preliminary data.</text>
</comment>
<accession>A0AAD7CRG2</accession>
<evidence type="ECO:0000256" key="2">
    <source>
        <dbReference type="SAM" id="Phobius"/>
    </source>
</evidence>
<dbReference type="Proteomes" id="UP001221757">
    <property type="component" value="Unassembled WGS sequence"/>
</dbReference>
<keyword evidence="2" id="KW-0472">Membrane</keyword>
<organism evidence="3 4">
    <name type="scientific">Mycena rosella</name>
    <name type="common">Pink bonnet</name>
    <name type="synonym">Agaricus rosellus</name>
    <dbReference type="NCBI Taxonomy" id="1033263"/>
    <lineage>
        <taxon>Eukaryota</taxon>
        <taxon>Fungi</taxon>
        <taxon>Dikarya</taxon>
        <taxon>Basidiomycota</taxon>
        <taxon>Agaricomycotina</taxon>
        <taxon>Agaricomycetes</taxon>
        <taxon>Agaricomycetidae</taxon>
        <taxon>Agaricales</taxon>
        <taxon>Marasmiineae</taxon>
        <taxon>Mycenaceae</taxon>
        <taxon>Mycena</taxon>
    </lineage>
</organism>
<keyword evidence="2" id="KW-0812">Transmembrane</keyword>
<feature type="region of interest" description="Disordered" evidence="1">
    <location>
        <begin position="144"/>
        <end position="165"/>
    </location>
</feature>
<gene>
    <name evidence="3" type="ORF">B0H17DRAFT_1145201</name>
</gene>
<protein>
    <submittedName>
        <fullName evidence="3">Uncharacterized protein</fullName>
    </submittedName>
</protein>
<evidence type="ECO:0000256" key="1">
    <source>
        <dbReference type="SAM" id="MobiDB-lite"/>
    </source>
</evidence>
<proteinExistence type="predicted"/>